<dbReference type="InterPro" id="IPR002994">
    <property type="entry name" value="Surf1/Shy1"/>
</dbReference>
<sequence length="316" mass="33867">MSSRTPEYLGEPTLGQVMRRPQWIAALLLAMVVAAVFAWLGQWQMGNAIRDNVEELTSTEKVRPIDDLTAPIAGIPEISAGAVVAVEGAFVAEDFSVVSERMNQGTDADGEREQGAWVVGHLVRTGQDDASLAVAVGWAPSDAAAHQAVAHLSELPQQNLRLEGRYLPAEAPEVPRPDGDPHYSRTMVPAFLANTWSEPPTGPIYGGYLVLHETADAPALADAGLAGIDSVAPSAPEKVSWLNVFYAIEWVVFAAVALFLWYRLARDAWEKEHEMLLLTAEAEAEAEAAARSRTDAHPNSSTVAPATGETGTDPKP</sequence>
<evidence type="ECO:0000256" key="2">
    <source>
        <dbReference type="SAM" id="MobiDB-lite"/>
    </source>
</evidence>
<dbReference type="EMBL" id="JBHTLY010000006">
    <property type="protein sequence ID" value="MFD1202762.1"/>
    <property type="molecule type" value="Genomic_DNA"/>
</dbReference>
<comment type="subcellular location">
    <subcellularLocation>
        <location evidence="1">Cell membrane</location>
        <topology evidence="1">Multi-pass membrane protein</topology>
    </subcellularLocation>
</comment>
<organism evidence="3 4">
    <name type="scientific">Leucobacter albus</name>
    <dbReference type="NCBI Taxonomy" id="272210"/>
    <lineage>
        <taxon>Bacteria</taxon>
        <taxon>Bacillati</taxon>
        <taxon>Actinomycetota</taxon>
        <taxon>Actinomycetes</taxon>
        <taxon>Micrococcales</taxon>
        <taxon>Microbacteriaceae</taxon>
        <taxon>Leucobacter</taxon>
    </lineage>
</organism>
<keyword evidence="4" id="KW-1185">Reference proteome</keyword>
<comment type="caution">
    <text evidence="3">The sequence shown here is derived from an EMBL/GenBank/DDBJ whole genome shotgun (WGS) entry which is preliminary data.</text>
</comment>
<protein>
    <recommendedName>
        <fullName evidence="1">SURF1-like protein</fullName>
    </recommendedName>
</protein>
<reference evidence="4" key="1">
    <citation type="journal article" date="2019" name="Int. J. Syst. Evol. Microbiol.">
        <title>The Global Catalogue of Microorganisms (GCM) 10K type strain sequencing project: providing services to taxonomists for standard genome sequencing and annotation.</title>
        <authorList>
            <consortium name="The Broad Institute Genomics Platform"/>
            <consortium name="The Broad Institute Genome Sequencing Center for Infectious Disease"/>
            <person name="Wu L."/>
            <person name="Ma J."/>
        </authorList>
    </citation>
    <scope>NUCLEOTIDE SEQUENCE [LARGE SCALE GENOMIC DNA]</scope>
    <source>
        <strain evidence="4">CCUG 50213</strain>
    </source>
</reference>
<accession>A0ABW3TQP8</accession>
<dbReference type="Proteomes" id="UP001597181">
    <property type="component" value="Unassembled WGS sequence"/>
</dbReference>
<keyword evidence="1" id="KW-1133">Transmembrane helix</keyword>
<dbReference type="PROSITE" id="PS50895">
    <property type="entry name" value="SURF1"/>
    <property type="match status" value="1"/>
</dbReference>
<keyword evidence="1" id="KW-1003">Cell membrane</keyword>
<evidence type="ECO:0000313" key="3">
    <source>
        <dbReference type="EMBL" id="MFD1202762.1"/>
    </source>
</evidence>
<feature type="transmembrane region" description="Helical" evidence="1">
    <location>
        <begin position="20"/>
        <end position="40"/>
    </location>
</feature>
<feature type="transmembrane region" description="Helical" evidence="1">
    <location>
        <begin position="244"/>
        <end position="262"/>
    </location>
</feature>
<dbReference type="RefSeq" id="WP_343962677.1">
    <property type="nucleotide sequence ID" value="NZ_BAAAKZ010000017.1"/>
</dbReference>
<dbReference type="Pfam" id="PF02104">
    <property type="entry name" value="SURF1"/>
    <property type="match status" value="1"/>
</dbReference>
<gene>
    <name evidence="3" type="ORF">ACFQ3U_12745</name>
</gene>
<comment type="similarity">
    <text evidence="1">Belongs to the SURF1 family.</text>
</comment>
<name>A0ABW3TQP8_9MICO</name>
<keyword evidence="1" id="KW-0812">Transmembrane</keyword>
<keyword evidence="1" id="KW-0472">Membrane</keyword>
<proteinExistence type="inferred from homology"/>
<feature type="region of interest" description="Disordered" evidence="2">
    <location>
        <begin position="287"/>
        <end position="316"/>
    </location>
</feature>
<evidence type="ECO:0000313" key="4">
    <source>
        <dbReference type="Proteomes" id="UP001597181"/>
    </source>
</evidence>
<evidence type="ECO:0000256" key="1">
    <source>
        <dbReference type="RuleBase" id="RU363076"/>
    </source>
</evidence>